<dbReference type="GO" id="GO:0005886">
    <property type="term" value="C:plasma membrane"/>
    <property type="evidence" value="ECO:0007669"/>
    <property type="project" value="TreeGrafter"/>
</dbReference>
<dbReference type="InterPro" id="IPR051460">
    <property type="entry name" value="HdrC_iron-sulfur_subunit"/>
</dbReference>
<dbReference type="GO" id="GO:0046872">
    <property type="term" value="F:metal ion binding"/>
    <property type="evidence" value="ECO:0007669"/>
    <property type="project" value="UniProtKB-KW"/>
</dbReference>
<dbReference type="Proteomes" id="UP000290932">
    <property type="component" value="Unassembled WGS sequence"/>
</dbReference>
<dbReference type="GO" id="GO:0051539">
    <property type="term" value="F:4 iron, 4 sulfur cluster binding"/>
    <property type="evidence" value="ECO:0007669"/>
    <property type="project" value="UniProtKB-KW"/>
</dbReference>
<dbReference type="InterPro" id="IPR009051">
    <property type="entry name" value="Helical_ferredxn"/>
</dbReference>
<evidence type="ECO:0000256" key="5">
    <source>
        <dbReference type="ARBA" id="ARBA00023004"/>
    </source>
</evidence>
<accession>A0A498H1D1</accession>
<keyword evidence="5" id="KW-0408">Iron</keyword>
<evidence type="ECO:0000256" key="3">
    <source>
        <dbReference type="ARBA" id="ARBA00022723"/>
    </source>
</evidence>
<dbReference type="EMBL" id="LHQS01000002">
    <property type="protein sequence ID" value="RXE56473.1"/>
    <property type="molecule type" value="Genomic_DNA"/>
</dbReference>
<dbReference type="OrthoDB" id="23478at2157"/>
<reference evidence="8 9" key="1">
    <citation type="journal article" date="2015" name="Int. J. Syst. Evol. Microbiol.">
        <title>Methanoculleus taiwanensis sp. nov., a methanogen isolated from deep marine sediment at the deformation front area near Taiwan.</title>
        <authorList>
            <person name="Weng C.Y."/>
            <person name="Chen S.C."/>
            <person name="Lai M.C."/>
            <person name="Wu S.Y."/>
            <person name="Lin S."/>
            <person name="Yang T.F."/>
            <person name="Chen P.C."/>
        </authorList>
    </citation>
    <scope>NUCLEOTIDE SEQUENCE [LARGE SCALE GENOMIC DNA]</scope>
    <source>
        <strain evidence="8 9">CYW4</strain>
    </source>
</reference>
<dbReference type="AlphaFoldDB" id="A0A498H1D1"/>
<protein>
    <recommendedName>
        <fullName evidence="7">4Fe-4S ferredoxin-type domain-containing protein</fullName>
    </recommendedName>
</protein>
<name>A0A498H1D1_9EURY</name>
<comment type="caution">
    <text evidence="8">The sequence shown here is derived from an EMBL/GenBank/DDBJ whole genome shotgun (WGS) entry which is preliminary data.</text>
</comment>
<evidence type="ECO:0000256" key="4">
    <source>
        <dbReference type="ARBA" id="ARBA00023002"/>
    </source>
</evidence>
<gene>
    <name evidence="8" type="ORF">ABH15_10410</name>
</gene>
<comment type="similarity">
    <text evidence="1">Belongs to the HdrC family.</text>
</comment>
<dbReference type="GO" id="GO:0016491">
    <property type="term" value="F:oxidoreductase activity"/>
    <property type="evidence" value="ECO:0007669"/>
    <property type="project" value="UniProtKB-KW"/>
</dbReference>
<evidence type="ECO:0000256" key="6">
    <source>
        <dbReference type="ARBA" id="ARBA00023014"/>
    </source>
</evidence>
<evidence type="ECO:0000259" key="7">
    <source>
        <dbReference type="PROSITE" id="PS51379"/>
    </source>
</evidence>
<feature type="domain" description="4Fe-4S ferredoxin-type" evidence="7">
    <location>
        <begin position="16"/>
        <end position="45"/>
    </location>
</feature>
<dbReference type="PROSITE" id="PS51379">
    <property type="entry name" value="4FE4S_FER_2"/>
    <property type="match status" value="1"/>
</dbReference>
<dbReference type="PANTHER" id="PTHR43255:SF1">
    <property type="entry name" value="IRON-SULFUR-BINDING OXIDOREDUCTASE FADF-RELATED"/>
    <property type="match status" value="1"/>
</dbReference>
<keyword evidence="4" id="KW-0560">Oxidoreductase</keyword>
<evidence type="ECO:0000256" key="2">
    <source>
        <dbReference type="ARBA" id="ARBA00022485"/>
    </source>
</evidence>
<dbReference type="RefSeq" id="WP_128694269.1">
    <property type="nucleotide sequence ID" value="NZ_LHQS01000002.1"/>
</dbReference>
<keyword evidence="9" id="KW-1185">Reference proteome</keyword>
<evidence type="ECO:0000313" key="8">
    <source>
        <dbReference type="EMBL" id="RXE56473.1"/>
    </source>
</evidence>
<dbReference type="Pfam" id="PF13183">
    <property type="entry name" value="Fer4_8"/>
    <property type="match status" value="1"/>
</dbReference>
<dbReference type="InterPro" id="IPR004017">
    <property type="entry name" value="Cys_rich_dom"/>
</dbReference>
<sequence>MDGRSFSEIHSRWFSPIQVLELDACTRCQECLNICPVTAIDRETSPMDRIGDWRRIVDRQTGIRARLFGRPSLDEKILHDLADSAYACTTCGACGVVCESGISTAQLWESMRGAIVDLGGSRAGVFADAAERIARFRNPYGAPQEKRSAWIPGDIVIADAAPVAYFPGCTVSFRQPEIGMAALRILQSLNIRFCMLGEEESCCGSLLFRTGHSPEDAEVIRNLIQAVVDRGVTTLLFTCAGCLKTATTDWPRVWGGPLPFTPVPFAVFLRDQIRQGRLSFQSRIARRVAYHDSCHAGRHLMHVLGRDQAFEAPREVLRAIPGIELTELRTNREFQICCGAGGGLKRKSPDLALAIAGRKVTDVRETGAEVLATTCPFCRRNILDAAGDTLEVVDIAELVAEALGLQADE</sequence>
<dbReference type="PANTHER" id="PTHR43255">
    <property type="entry name" value="IRON-SULFUR-BINDING OXIDOREDUCTASE FADF-RELATED-RELATED"/>
    <property type="match status" value="1"/>
</dbReference>
<dbReference type="InterPro" id="IPR017896">
    <property type="entry name" value="4Fe4S_Fe-S-bd"/>
</dbReference>
<keyword evidence="3" id="KW-0479">Metal-binding</keyword>
<keyword evidence="2" id="KW-0004">4Fe-4S</keyword>
<dbReference type="SUPFAM" id="SSF46548">
    <property type="entry name" value="alpha-helical ferredoxin"/>
    <property type="match status" value="1"/>
</dbReference>
<dbReference type="Pfam" id="PF02754">
    <property type="entry name" value="CCG"/>
    <property type="match status" value="2"/>
</dbReference>
<dbReference type="PROSITE" id="PS00198">
    <property type="entry name" value="4FE4S_FER_1"/>
    <property type="match status" value="1"/>
</dbReference>
<proteinExistence type="inferred from homology"/>
<organism evidence="8 9">
    <name type="scientific">Methanoculleus taiwanensis</name>
    <dbReference type="NCBI Taxonomy" id="1550565"/>
    <lineage>
        <taxon>Archaea</taxon>
        <taxon>Methanobacteriati</taxon>
        <taxon>Methanobacteriota</taxon>
        <taxon>Stenosarchaea group</taxon>
        <taxon>Methanomicrobia</taxon>
        <taxon>Methanomicrobiales</taxon>
        <taxon>Methanomicrobiaceae</taxon>
        <taxon>Methanoculleus</taxon>
    </lineage>
</organism>
<evidence type="ECO:0000313" key="9">
    <source>
        <dbReference type="Proteomes" id="UP000290932"/>
    </source>
</evidence>
<keyword evidence="6" id="KW-0411">Iron-sulfur</keyword>
<dbReference type="InterPro" id="IPR017900">
    <property type="entry name" value="4Fe4S_Fe_S_CS"/>
</dbReference>
<dbReference type="Gene3D" id="1.10.1060.10">
    <property type="entry name" value="Alpha-helical ferredoxin"/>
    <property type="match status" value="1"/>
</dbReference>
<evidence type="ECO:0000256" key="1">
    <source>
        <dbReference type="ARBA" id="ARBA00007097"/>
    </source>
</evidence>